<dbReference type="AlphaFoldDB" id="A0A843VFV6"/>
<feature type="region of interest" description="Disordered" evidence="1">
    <location>
        <begin position="29"/>
        <end position="65"/>
    </location>
</feature>
<organism evidence="2 3">
    <name type="scientific">Colocasia esculenta</name>
    <name type="common">Wild taro</name>
    <name type="synonym">Arum esculentum</name>
    <dbReference type="NCBI Taxonomy" id="4460"/>
    <lineage>
        <taxon>Eukaryota</taxon>
        <taxon>Viridiplantae</taxon>
        <taxon>Streptophyta</taxon>
        <taxon>Embryophyta</taxon>
        <taxon>Tracheophyta</taxon>
        <taxon>Spermatophyta</taxon>
        <taxon>Magnoliopsida</taxon>
        <taxon>Liliopsida</taxon>
        <taxon>Araceae</taxon>
        <taxon>Aroideae</taxon>
        <taxon>Colocasieae</taxon>
        <taxon>Colocasia</taxon>
    </lineage>
</organism>
<evidence type="ECO:0000313" key="3">
    <source>
        <dbReference type="Proteomes" id="UP000652761"/>
    </source>
</evidence>
<keyword evidence="3" id="KW-1185">Reference proteome</keyword>
<reference evidence="2" key="1">
    <citation type="submission" date="2017-07" db="EMBL/GenBank/DDBJ databases">
        <title>Taro Niue Genome Assembly and Annotation.</title>
        <authorList>
            <person name="Atibalentja N."/>
            <person name="Keating K."/>
            <person name="Fields C.J."/>
        </authorList>
    </citation>
    <scope>NUCLEOTIDE SEQUENCE</scope>
    <source>
        <strain evidence="2">Niue_2</strain>
        <tissue evidence="2">Leaf</tissue>
    </source>
</reference>
<dbReference type="EMBL" id="NMUH01001459">
    <property type="protein sequence ID" value="MQL92570.1"/>
    <property type="molecule type" value="Genomic_DNA"/>
</dbReference>
<feature type="compositionally biased region" description="Basic and acidic residues" evidence="1">
    <location>
        <begin position="48"/>
        <end position="61"/>
    </location>
</feature>
<comment type="caution">
    <text evidence="2">The sequence shown here is derived from an EMBL/GenBank/DDBJ whole genome shotgun (WGS) entry which is preliminary data.</text>
</comment>
<gene>
    <name evidence="2" type="ORF">Taro_025193</name>
</gene>
<accession>A0A843VFV6</accession>
<protein>
    <submittedName>
        <fullName evidence="2">Uncharacterized protein</fullName>
    </submittedName>
</protein>
<name>A0A843VFV6_COLES</name>
<evidence type="ECO:0000313" key="2">
    <source>
        <dbReference type="EMBL" id="MQL92570.1"/>
    </source>
</evidence>
<dbReference type="Proteomes" id="UP000652761">
    <property type="component" value="Unassembled WGS sequence"/>
</dbReference>
<sequence length="85" mass="8854">MGGPTTSTSLPLAVGLTASASLPLAARLTASASPSQMASGSTPPPSKLVHDDHETSHHEGEVSYGETMRAVWINERGSSIHRAFR</sequence>
<feature type="compositionally biased region" description="Polar residues" evidence="1">
    <location>
        <begin position="30"/>
        <end position="41"/>
    </location>
</feature>
<proteinExistence type="predicted"/>
<evidence type="ECO:0000256" key="1">
    <source>
        <dbReference type="SAM" id="MobiDB-lite"/>
    </source>
</evidence>